<comment type="caution">
    <text evidence="2">The sequence shown here is derived from an EMBL/GenBank/DDBJ whole genome shotgun (WGS) entry which is preliminary data.</text>
</comment>
<sequence>MNDETSPPPWMYRSEAFAEDLLDPTPEQSRFAGAVQRATLLAVPLGLALLGGAFSMMGSWA</sequence>
<dbReference type="RefSeq" id="WP_315652798.1">
    <property type="nucleotide sequence ID" value="NZ_JAVXZY010000011.1"/>
</dbReference>
<evidence type="ECO:0000313" key="2">
    <source>
        <dbReference type="EMBL" id="MDT9001916.1"/>
    </source>
</evidence>
<protein>
    <submittedName>
        <fullName evidence="2">Uncharacterized protein</fullName>
    </submittedName>
</protein>
<organism evidence="2 3">
    <name type="scientific">Roseateles aquae</name>
    <dbReference type="NCBI Taxonomy" id="3077235"/>
    <lineage>
        <taxon>Bacteria</taxon>
        <taxon>Pseudomonadati</taxon>
        <taxon>Pseudomonadota</taxon>
        <taxon>Betaproteobacteria</taxon>
        <taxon>Burkholderiales</taxon>
        <taxon>Sphaerotilaceae</taxon>
        <taxon>Roseateles</taxon>
    </lineage>
</organism>
<reference evidence="2" key="1">
    <citation type="submission" date="2023-09" db="EMBL/GenBank/DDBJ databases">
        <title>Paucibacter sp. APW11 Genome sequencing and assembly.</title>
        <authorList>
            <person name="Kim I."/>
        </authorList>
    </citation>
    <scope>NUCLEOTIDE SEQUENCE</scope>
    <source>
        <strain evidence="2">APW11</strain>
    </source>
</reference>
<keyword evidence="1" id="KW-0472">Membrane</keyword>
<evidence type="ECO:0000256" key="1">
    <source>
        <dbReference type="SAM" id="Phobius"/>
    </source>
</evidence>
<dbReference type="Proteomes" id="UP001246372">
    <property type="component" value="Unassembled WGS sequence"/>
</dbReference>
<name>A0ABU3PH84_9BURK</name>
<keyword evidence="1" id="KW-0812">Transmembrane</keyword>
<gene>
    <name evidence="2" type="ORF">RQP53_21750</name>
</gene>
<dbReference type="EMBL" id="JAVXZY010000011">
    <property type="protein sequence ID" value="MDT9001916.1"/>
    <property type="molecule type" value="Genomic_DNA"/>
</dbReference>
<keyword evidence="3" id="KW-1185">Reference proteome</keyword>
<feature type="transmembrane region" description="Helical" evidence="1">
    <location>
        <begin position="38"/>
        <end position="60"/>
    </location>
</feature>
<accession>A0ABU3PH84</accession>
<proteinExistence type="predicted"/>
<keyword evidence="1" id="KW-1133">Transmembrane helix</keyword>
<evidence type="ECO:0000313" key="3">
    <source>
        <dbReference type="Proteomes" id="UP001246372"/>
    </source>
</evidence>